<evidence type="ECO:0000313" key="2">
    <source>
        <dbReference type="EMBL" id="QOZ66587.1"/>
    </source>
</evidence>
<feature type="transmembrane region" description="Helical" evidence="1">
    <location>
        <begin position="6"/>
        <end position="29"/>
    </location>
</feature>
<evidence type="ECO:0000313" key="3">
    <source>
        <dbReference type="Proteomes" id="UP000594015"/>
    </source>
</evidence>
<dbReference type="Proteomes" id="UP000594015">
    <property type="component" value="Chromosome"/>
</dbReference>
<sequence>MSDFFAWLEPVALGALGAVIGWITAEFVGKPVRAFFDLKKECIETLIHFGNVSALPVELRSNMFRPRDPQVEAIKKRLADAREAFRKCGSRLQAFAETETLAVVALGAIGYKPREAGRGFIGLSASIGDEGATLHGNRVLIEHALRMDH</sequence>
<dbReference type="RefSeq" id="WP_092218185.1">
    <property type="nucleotide sequence ID" value="NZ_CP030050.1"/>
</dbReference>
<evidence type="ECO:0000256" key="1">
    <source>
        <dbReference type="SAM" id="Phobius"/>
    </source>
</evidence>
<protein>
    <submittedName>
        <fullName evidence="2">Uncharacterized protein</fullName>
    </submittedName>
</protein>
<reference evidence="2 3" key="1">
    <citation type="submission" date="2018-06" db="EMBL/GenBank/DDBJ databases">
        <title>Comparative genomics of Bradyrhizobium nodulating Arachidis hypogaea.</title>
        <authorList>
            <person name="Li Y."/>
        </authorList>
    </citation>
    <scope>NUCLEOTIDE SEQUENCE [LARGE SCALE GENOMIC DNA]</scope>
    <source>
        <strain evidence="2 3">CCBAU 051107</strain>
    </source>
</reference>
<accession>A0AAE7NKE3</accession>
<keyword evidence="1" id="KW-0812">Transmembrane</keyword>
<organism evidence="2 3">
    <name type="scientific">Bradyrhizobium arachidis</name>
    <dbReference type="NCBI Taxonomy" id="858423"/>
    <lineage>
        <taxon>Bacteria</taxon>
        <taxon>Pseudomonadati</taxon>
        <taxon>Pseudomonadota</taxon>
        <taxon>Alphaproteobacteria</taxon>
        <taxon>Hyphomicrobiales</taxon>
        <taxon>Nitrobacteraceae</taxon>
        <taxon>Bradyrhizobium</taxon>
    </lineage>
</organism>
<name>A0AAE7NKE3_9BRAD</name>
<proteinExistence type="predicted"/>
<gene>
    <name evidence="2" type="ORF">WN72_09515</name>
</gene>
<dbReference type="AlphaFoldDB" id="A0AAE7NKE3"/>
<keyword evidence="1" id="KW-0472">Membrane</keyword>
<dbReference type="KEGG" id="barh:WN72_09515"/>
<keyword evidence="1" id="KW-1133">Transmembrane helix</keyword>
<dbReference type="EMBL" id="CP030050">
    <property type="protein sequence ID" value="QOZ66587.1"/>
    <property type="molecule type" value="Genomic_DNA"/>
</dbReference>